<protein>
    <submittedName>
        <fullName evidence="1">Uncharacterized protein</fullName>
    </submittedName>
</protein>
<evidence type="ECO:0000313" key="2">
    <source>
        <dbReference type="Proteomes" id="UP000238916"/>
    </source>
</evidence>
<evidence type="ECO:0000313" key="1">
    <source>
        <dbReference type="EMBL" id="SPF50359.1"/>
    </source>
</evidence>
<gene>
    <name evidence="1" type="ORF">SBF1_4700003</name>
</gene>
<dbReference type="EMBL" id="OMOF01000413">
    <property type="protein sequence ID" value="SPF50359.1"/>
    <property type="molecule type" value="Genomic_DNA"/>
</dbReference>
<organism evidence="1 2">
    <name type="scientific">Candidatus Desulfosporosinus infrequens</name>
    <dbReference type="NCBI Taxonomy" id="2043169"/>
    <lineage>
        <taxon>Bacteria</taxon>
        <taxon>Bacillati</taxon>
        <taxon>Bacillota</taxon>
        <taxon>Clostridia</taxon>
        <taxon>Eubacteriales</taxon>
        <taxon>Desulfitobacteriaceae</taxon>
        <taxon>Desulfosporosinus</taxon>
    </lineage>
</organism>
<dbReference type="Proteomes" id="UP000238916">
    <property type="component" value="Unassembled WGS sequence"/>
</dbReference>
<accession>A0A2U3LF15</accession>
<sequence length="54" mass="5776">MKDGQICGDIQKQERAHLRANMPSQGSCSVKIAVRSFEGHLGAQGKISSTYGVV</sequence>
<proteinExistence type="predicted"/>
<name>A0A2U3LF15_9FIRM</name>
<dbReference type="AlphaFoldDB" id="A0A2U3LF15"/>
<reference evidence="2" key="1">
    <citation type="submission" date="2018-02" db="EMBL/GenBank/DDBJ databases">
        <authorList>
            <person name="Hausmann B."/>
        </authorList>
    </citation>
    <scope>NUCLEOTIDE SEQUENCE [LARGE SCALE GENOMIC DNA]</scope>
    <source>
        <strain evidence="2">Peat soil MAG SbF1</strain>
    </source>
</reference>